<feature type="non-terminal residue" evidence="2">
    <location>
        <position position="23"/>
    </location>
</feature>
<reference evidence="2 3" key="1">
    <citation type="journal article" date="2023" name="Int. J. Mol. Sci.">
        <title>De Novo Assembly and Annotation of 11 Diverse Shrub Willow (Salix) Genomes Reveals Novel Gene Organization in Sex-Linked Regions.</title>
        <authorList>
            <person name="Hyden B."/>
            <person name="Feng K."/>
            <person name="Yates T.B."/>
            <person name="Jawdy S."/>
            <person name="Cereghino C."/>
            <person name="Smart L.B."/>
            <person name="Muchero W."/>
        </authorList>
    </citation>
    <scope>NUCLEOTIDE SEQUENCE [LARGE SCALE GENOMIC DNA]</scope>
    <source>
        <tissue evidence="2">Shoot tip</tissue>
    </source>
</reference>
<proteinExistence type="predicted"/>
<gene>
    <name evidence="2" type="ORF">OIU84_025519</name>
</gene>
<organism evidence="2 3">
    <name type="scientific">Salix udensis</name>
    <dbReference type="NCBI Taxonomy" id="889485"/>
    <lineage>
        <taxon>Eukaryota</taxon>
        <taxon>Viridiplantae</taxon>
        <taxon>Streptophyta</taxon>
        <taxon>Embryophyta</taxon>
        <taxon>Tracheophyta</taxon>
        <taxon>Spermatophyta</taxon>
        <taxon>Magnoliopsida</taxon>
        <taxon>eudicotyledons</taxon>
        <taxon>Gunneridae</taxon>
        <taxon>Pentapetalae</taxon>
        <taxon>rosids</taxon>
        <taxon>fabids</taxon>
        <taxon>Malpighiales</taxon>
        <taxon>Salicaceae</taxon>
        <taxon>Saliceae</taxon>
        <taxon>Salix</taxon>
    </lineage>
</organism>
<dbReference type="EMBL" id="JAPFFJ010000006">
    <property type="protein sequence ID" value="KAJ6424763.1"/>
    <property type="molecule type" value="Genomic_DNA"/>
</dbReference>
<dbReference type="AlphaFoldDB" id="A0AAD6KJR5"/>
<sequence>MKDPDQPFADVLHPFHVHQDHQE</sequence>
<dbReference type="Proteomes" id="UP001162972">
    <property type="component" value="Chromosome 16"/>
</dbReference>
<feature type="region of interest" description="Disordered" evidence="1">
    <location>
        <begin position="1"/>
        <end position="23"/>
    </location>
</feature>
<evidence type="ECO:0000313" key="2">
    <source>
        <dbReference type="EMBL" id="KAJ6424763.1"/>
    </source>
</evidence>
<name>A0AAD6KJR5_9ROSI</name>
<accession>A0AAD6KJR5</accession>
<comment type="caution">
    <text evidence="2">The sequence shown here is derived from an EMBL/GenBank/DDBJ whole genome shotgun (WGS) entry which is preliminary data.</text>
</comment>
<protein>
    <submittedName>
        <fullName evidence="2">Uncharacterized protein</fullName>
    </submittedName>
</protein>
<keyword evidence="3" id="KW-1185">Reference proteome</keyword>
<evidence type="ECO:0000256" key="1">
    <source>
        <dbReference type="SAM" id="MobiDB-lite"/>
    </source>
</evidence>
<evidence type="ECO:0000313" key="3">
    <source>
        <dbReference type="Proteomes" id="UP001162972"/>
    </source>
</evidence>